<sequence>MSSSAHRANLARIRENQRRSRARRREYLQELEQRLRLCELQGVEASAEVQLAARRVAEENRQLRVLLNRFGLGDENIEQYLQAGVVPHPDQASTQPFTTGTPGVAVQSLQQLAMPRKPACLENSGSFTSTTQRSRASSTVSVSTNPSSWDSTPPIGAYSYCPPTQPLNSLSQVAVTLPPSYSMPTVSDTSTPRIDSFSSHPNGLTLDHLNQGNYDHGFLPIGEQSQLEYKATSFDSGHLVANCGTSGCFCG</sequence>
<feature type="compositionally biased region" description="Low complexity" evidence="2">
    <location>
        <begin position="126"/>
        <end position="148"/>
    </location>
</feature>
<evidence type="ECO:0000256" key="2">
    <source>
        <dbReference type="SAM" id="MobiDB-lite"/>
    </source>
</evidence>
<dbReference type="AlphaFoldDB" id="A0A8K0T4V3"/>
<evidence type="ECO:0008006" key="5">
    <source>
        <dbReference type="Google" id="ProtNLM"/>
    </source>
</evidence>
<evidence type="ECO:0000313" key="3">
    <source>
        <dbReference type="EMBL" id="KAH7328082.1"/>
    </source>
</evidence>
<proteinExistence type="predicted"/>
<gene>
    <name evidence="3" type="ORF">B0I35DRAFT_472833</name>
</gene>
<organism evidence="3 4">
    <name type="scientific">Stachybotrys elegans</name>
    <dbReference type="NCBI Taxonomy" id="80388"/>
    <lineage>
        <taxon>Eukaryota</taxon>
        <taxon>Fungi</taxon>
        <taxon>Dikarya</taxon>
        <taxon>Ascomycota</taxon>
        <taxon>Pezizomycotina</taxon>
        <taxon>Sordariomycetes</taxon>
        <taxon>Hypocreomycetidae</taxon>
        <taxon>Hypocreales</taxon>
        <taxon>Stachybotryaceae</taxon>
        <taxon>Stachybotrys</taxon>
    </lineage>
</organism>
<name>A0A8K0T4V3_9HYPO</name>
<dbReference type="Proteomes" id="UP000813444">
    <property type="component" value="Unassembled WGS sequence"/>
</dbReference>
<feature type="region of interest" description="Disordered" evidence="2">
    <location>
        <begin position="124"/>
        <end position="150"/>
    </location>
</feature>
<protein>
    <recommendedName>
        <fullName evidence="5">BZIP domain-containing protein</fullName>
    </recommendedName>
</protein>
<feature type="coiled-coil region" evidence="1">
    <location>
        <begin position="28"/>
        <end position="69"/>
    </location>
</feature>
<reference evidence="3" key="1">
    <citation type="journal article" date="2021" name="Nat. Commun.">
        <title>Genetic determinants of endophytism in the Arabidopsis root mycobiome.</title>
        <authorList>
            <person name="Mesny F."/>
            <person name="Miyauchi S."/>
            <person name="Thiergart T."/>
            <person name="Pickel B."/>
            <person name="Atanasova L."/>
            <person name="Karlsson M."/>
            <person name="Huettel B."/>
            <person name="Barry K.W."/>
            <person name="Haridas S."/>
            <person name="Chen C."/>
            <person name="Bauer D."/>
            <person name="Andreopoulos W."/>
            <person name="Pangilinan J."/>
            <person name="LaButti K."/>
            <person name="Riley R."/>
            <person name="Lipzen A."/>
            <person name="Clum A."/>
            <person name="Drula E."/>
            <person name="Henrissat B."/>
            <person name="Kohler A."/>
            <person name="Grigoriev I.V."/>
            <person name="Martin F.M."/>
            <person name="Hacquard S."/>
        </authorList>
    </citation>
    <scope>NUCLEOTIDE SEQUENCE</scope>
    <source>
        <strain evidence="3">MPI-CAGE-CH-0235</strain>
    </source>
</reference>
<accession>A0A8K0T4V3</accession>
<keyword evidence="4" id="KW-1185">Reference proteome</keyword>
<dbReference type="PANTHER" id="PTHR42070">
    <property type="entry name" value="FILAMENT ASSOCIATED PROTEIN, PUTATIVE (AFU_ORTHOLOGUE AFUA_8G06630)-RELATED"/>
    <property type="match status" value="1"/>
</dbReference>
<dbReference type="EMBL" id="JAGPNK010000001">
    <property type="protein sequence ID" value="KAH7328082.1"/>
    <property type="molecule type" value="Genomic_DNA"/>
</dbReference>
<keyword evidence="1" id="KW-0175">Coiled coil</keyword>
<feature type="region of interest" description="Disordered" evidence="2">
    <location>
        <begin position="1"/>
        <end position="21"/>
    </location>
</feature>
<evidence type="ECO:0000256" key="1">
    <source>
        <dbReference type="SAM" id="Coils"/>
    </source>
</evidence>
<dbReference type="OrthoDB" id="4505928at2759"/>
<dbReference type="PANTHER" id="PTHR42070:SF1">
    <property type="entry name" value="FILAMENT ASSOCIATED PROTEIN, PUTATIVE (AFU_ORTHOLOGUE AFUA_8G06630)-RELATED"/>
    <property type="match status" value="1"/>
</dbReference>
<evidence type="ECO:0000313" key="4">
    <source>
        <dbReference type="Proteomes" id="UP000813444"/>
    </source>
</evidence>
<comment type="caution">
    <text evidence="3">The sequence shown here is derived from an EMBL/GenBank/DDBJ whole genome shotgun (WGS) entry which is preliminary data.</text>
</comment>